<reference evidence="2 3" key="1">
    <citation type="submission" date="2016-11" db="EMBL/GenBank/DDBJ databases">
        <authorList>
            <person name="Jaros S."/>
            <person name="Januszkiewicz K."/>
            <person name="Wedrychowicz H."/>
        </authorList>
    </citation>
    <scope>NUCLEOTIDE SEQUENCE [LARGE SCALE GENOMIC DNA]</scope>
    <source>
        <strain evidence="2 3">DSM 21758</strain>
    </source>
</reference>
<gene>
    <name evidence="2" type="ORF">SAMN02745163_00947</name>
</gene>
<dbReference type="AlphaFoldDB" id="A0A1M6EU91"/>
<keyword evidence="3" id="KW-1185">Reference proteome</keyword>
<evidence type="ECO:0000313" key="3">
    <source>
        <dbReference type="Proteomes" id="UP000184310"/>
    </source>
</evidence>
<organism evidence="2 3">
    <name type="scientific">Clostridium cavendishii DSM 21758</name>
    <dbReference type="NCBI Taxonomy" id="1121302"/>
    <lineage>
        <taxon>Bacteria</taxon>
        <taxon>Bacillati</taxon>
        <taxon>Bacillota</taxon>
        <taxon>Clostridia</taxon>
        <taxon>Eubacteriales</taxon>
        <taxon>Clostridiaceae</taxon>
        <taxon>Clostridium</taxon>
    </lineage>
</organism>
<name>A0A1M6EU91_9CLOT</name>
<feature type="compositionally biased region" description="Low complexity" evidence="1">
    <location>
        <begin position="103"/>
        <end position="116"/>
    </location>
</feature>
<evidence type="ECO:0000256" key="1">
    <source>
        <dbReference type="SAM" id="MobiDB-lite"/>
    </source>
</evidence>
<dbReference type="EMBL" id="FQZB01000005">
    <property type="protein sequence ID" value="SHI89051.1"/>
    <property type="molecule type" value="Genomic_DNA"/>
</dbReference>
<evidence type="ECO:0000313" key="2">
    <source>
        <dbReference type="EMBL" id="SHI89051.1"/>
    </source>
</evidence>
<protein>
    <submittedName>
        <fullName evidence="2">Uncharacterized protein</fullName>
    </submittedName>
</protein>
<dbReference type="STRING" id="1121302.SAMN02745163_00947"/>
<feature type="compositionally biased region" description="Basic and acidic residues" evidence="1">
    <location>
        <begin position="46"/>
        <end position="98"/>
    </location>
</feature>
<sequence length="177" mass="19753">MKNAFKSFGSKNATIKITNLLIVFIMVISLGVNGIGCDSKSSENKKVASEKLQFEQKGNEKEQEKLAEEKLEKKQAAEQQRKEQEKKAKKVQEDKAKIEYGQANKTNNATTSSNNTIKKEIPQSNTDNQSVAVYSTDTGKKYHSNGCQYLRKSKIAINLKDAKLQGLTPCSKCHPPR</sequence>
<dbReference type="OrthoDB" id="9783680at2"/>
<proteinExistence type="predicted"/>
<accession>A0A1M6EU91</accession>
<dbReference type="RefSeq" id="WP_072985521.1">
    <property type="nucleotide sequence ID" value="NZ_FQZB01000005.1"/>
</dbReference>
<feature type="region of interest" description="Disordered" evidence="1">
    <location>
        <begin position="46"/>
        <end position="129"/>
    </location>
</feature>
<dbReference type="Proteomes" id="UP000184310">
    <property type="component" value="Unassembled WGS sequence"/>
</dbReference>